<dbReference type="EMBL" id="JAVFHQ010000014">
    <property type="protein sequence ID" value="KAK4546600.1"/>
    <property type="molecule type" value="Genomic_DNA"/>
</dbReference>
<accession>A0AAV9JM56</accession>
<keyword evidence="10" id="KW-1185">Reference proteome</keyword>
<feature type="compositionally biased region" description="Low complexity" evidence="6">
    <location>
        <begin position="299"/>
        <end position="315"/>
    </location>
</feature>
<name>A0AAV9JM56_9PEZI</name>
<proteinExistence type="inferred from homology"/>
<protein>
    <recommendedName>
        <fullName evidence="8">Rhodopsin domain-containing protein</fullName>
    </recommendedName>
</protein>
<evidence type="ECO:0000256" key="4">
    <source>
        <dbReference type="ARBA" id="ARBA00023136"/>
    </source>
</evidence>
<comment type="subcellular location">
    <subcellularLocation>
        <location evidence="1">Membrane</location>
        <topology evidence="1">Multi-pass membrane protein</topology>
    </subcellularLocation>
</comment>
<comment type="similarity">
    <text evidence="5">Belongs to the SAT4 family.</text>
</comment>
<evidence type="ECO:0000256" key="7">
    <source>
        <dbReference type="SAM" id="Phobius"/>
    </source>
</evidence>
<evidence type="ECO:0000259" key="8">
    <source>
        <dbReference type="Pfam" id="PF20684"/>
    </source>
</evidence>
<evidence type="ECO:0000313" key="9">
    <source>
        <dbReference type="EMBL" id="KAK4546600.1"/>
    </source>
</evidence>
<feature type="transmembrane region" description="Helical" evidence="7">
    <location>
        <begin position="20"/>
        <end position="39"/>
    </location>
</feature>
<feature type="region of interest" description="Disordered" evidence="6">
    <location>
        <begin position="299"/>
        <end position="341"/>
    </location>
</feature>
<dbReference type="GO" id="GO:0016020">
    <property type="term" value="C:membrane"/>
    <property type="evidence" value="ECO:0007669"/>
    <property type="project" value="UniProtKB-SubCell"/>
</dbReference>
<evidence type="ECO:0000256" key="5">
    <source>
        <dbReference type="ARBA" id="ARBA00038359"/>
    </source>
</evidence>
<dbReference type="Pfam" id="PF20684">
    <property type="entry name" value="Fung_rhodopsin"/>
    <property type="match status" value="1"/>
</dbReference>
<feature type="domain" description="Rhodopsin" evidence="8">
    <location>
        <begin position="35"/>
        <end position="277"/>
    </location>
</feature>
<keyword evidence="3 7" id="KW-1133">Transmembrane helix</keyword>
<evidence type="ECO:0000256" key="1">
    <source>
        <dbReference type="ARBA" id="ARBA00004141"/>
    </source>
</evidence>
<feature type="transmembrane region" description="Helical" evidence="7">
    <location>
        <begin position="251"/>
        <end position="271"/>
    </location>
</feature>
<evidence type="ECO:0000256" key="2">
    <source>
        <dbReference type="ARBA" id="ARBA00022692"/>
    </source>
</evidence>
<dbReference type="Proteomes" id="UP001324427">
    <property type="component" value="Unassembled WGS sequence"/>
</dbReference>
<reference evidence="9 10" key="1">
    <citation type="submission" date="2021-11" db="EMBL/GenBank/DDBJ databases">
        <title>Black yeast isolated from Biological Soil Crust.</title>
        <authorList>
            <person name="Kurbessoian T."/>
        </authorList>
    </citation>
    <scope>NUCLEOTIDE SEQUENCE [LARGE SCALE GENOMIC DNA]</scope>
    <source>
        <strain evidence="9 10">CCFEE 5522</strain>
    </source>
</reference>
<sequence>MATTATNVGPDINRGLHGLATDWTLASISCIIVLLRLYTKGIVIRKLGWDDLLMSLALLTALGHAIAMTEAFHYGWGRHAVYLSELDRTNATKWIFISQGFGVVSPMCGRLAFCIYMSYIIGRTSRWQLYSLHVVSGLQLTINIVCVVMIYTQCGVHVKALWGGEIAVCLAASVQTDYGYFQSSFNSLSDLYLTILPAVILRSLQLRTSVKAGIAALLCLSVFAFAASVVKTYEIHILNERGDITWNFVNFVIWAALEINIVIIVASVPTLSPLFRRRAQQSQGAYSYELDGKASAAKASSGSKGYAQSRSSPSRRISRSGVLSAHQRTPSQEDILDRDGGRTTIQKTFEVEITSLAPCEVRTPRGHPDYGW</sequence>
<evidence type="ECO:0000256" key="3">
    <source>
        <dbReference type="ARBA" id="ARBA00022989"/>
    </source>
</evidence>
<dbReference type="InterPro" id="IPR049326">
    <property type="entry name" value="Rhodopsin_dom_fungi"/>
</dbReference>
<keyword evidence="2 7" id="KW-0812">Transmembrane</keyword>
<evidence type="ECO:0000256" key="6">
    <source>
        <dbReference type="SAM" id="MobiDB-lite"/>
    </source>
</evidence>
<comment type="caution">
    <text evidence="9">The sequence shown here is derived from an EMBL/GenBank/DDBJ whole genome shotgun (WGS) entry which is preliminary data.</text>
</comment>
<dbReference type="InterPro" id="IPR052337">
    <property type="entry name" value="SAT4-like"/>
</dbReference>
<dbReference type="AlphaFoldDB" id="A0AAV9JM56"/>
<gene>
    <name evidence="9" type="ORF">LTR36_001817</name>
</gene>
<keyword evidence="4 7" id="KW-0472">Membrane</keyword>
<organism evidence="9 10">
    <name type="scientific">Oleoguttula mirabilis</name>
    <dbReference type="NCBI Taxonomy" id="1507867"/>
    <lineage>
        <taxon>Eukaryota</taxon>
        <taxon>Fungi</taxon>
        <taxon>Dikarya</taxon>
        <taxon>Ascomycota</taxon>
        <taxon>Pezizomycotina</taxon>
        <taxon>Dothideomycetes</taxon>
        <taxon>Dothideomycetidae</taxon>
        <taxon>Mycosphaerellales</taxon>
        <taxon>Teratosphaeriaceae</taxon>
        <taxon>Oleoguttula</taxon>
    </lineage>
</organism>
<dbReference type="PANTHER" id="PTHR33048:SF146">
    <property type="entry name" value="INTEGRAL MEMBRANE PROTEIN"/>
    <property type="match status" value="1"/>
</dbReference>
<feature type="transmembrane region" description="Helical" evidence="7">
    <location>
        <begin position="51"/>
        <end position="74"/>
    </location>
</feature>
<feature type="transmembrane region" description="Helical" evidence="7">
    <location>
        <begin position="94"/>
        <end position="117"/>
    </location>
</feature>
<dbReference type="PANTHER" id="PTHR33048">
    <property type="entry name" value="PTH11-LIKE INTEGRAL MEMBRANE PROTEIN (AFU_ORTHOLOGUE AFUA_5G11245)"/>
    <property type="match status" value="1"/>
</dbReference>
<feature type="transmembrane region" description="Helical" evidence="7">
    <location>
        <begin position="129"/>
        <end position="151"/>
    </location>
</feature>
<evidence type="ECO:0000313" key="10">
    <source>
        <dbReference type="Proteomes" id="UP001324427"/>
    </source>
</evidence>
<feature type="transmembrane region" description="Helical" evidence="7">
    <location>
        <begin position="212"/>
        <end position="231"/>
    </location>
</feature>